<protein>
    <submittedName>
        <fullName evidence="1">Uncharacterized protein</fullName>
    </submittedName>
</protein>
<accession>A0AA40AVX2</accession>
<dbReference type="Proteomes" id="UP001172101">
    <property type="component" value="Unassembled WGS sequence"/>
</dbReference>
<organism evidence="1 2">
    <name type="scientific">Lasiosphaeria miniovina</name>
    <dbReference type="NCBI Taxonomy" id="1954250"/>
    <lineage>
        <taxon>Eukaryota</taxon>
        <taxon>Fungi</taxon>
        <taxon>Dikarya</taxon>
        <taxon>Ascomycota</taxon>
        <taxon>Pezizomycotina</taxon>
        <taxon>Sordariomycetes</taxon>
        <taxon>Sordariomycetidae</taxon>
        <taxon>Sordariales</taxon>
        <taxon>Lasiosphaeriaceae</taxon>
        <taxon>Lasiosphaeria</taxon>
    </lineage>
</organism>
<dbReference type="EMBL" id="JAUIRO010000003">
    <property type="protein sequence ID" value="KAK0722918.1"/>
    <property type="molecule type" value="Genomic_DNA"/>
</dbReference>
<dbReference type="GeneID" id="85317213"/>
<evidence type="ECO:0000313" key="2">
    <source>
        <dbReference type="Proteomes" id="UP001172101"/>
    </source>
</evidence>
<gene>
    <name evidence="1" type="ORF">B0T26DRAFT_240377</name>
</gene>
<dbReference type="AlphaFoldDB" id="A0AA40AVX2"/>
<comment type="caution">
    <text evidence="1">The sequence shown here is derived from an EMBL/GenBank/DDBJ whole genome shotgun (WGS) entry which is preliminary data.</text>
</comment>
<evidence type="ECO:0000313" key="1">
    <source>
        <dbReference type="EMBL" id="KAK0722918.1"/>
    </source>
</evidence>
<reference evidence="1" key="1">
    <citation type="submission" date="2023-06" db="EMBL/GenBank/DDBJ databases">
        <title>Genome-scale phylogeny and comparative genomics of the fungal order Sordariales.</title>
        <authorList>
            <consortium name="Lawrence Berkeley National Laboratory"/>
            <person name="Hensen N."/>
            <person name="Bonometti L."/>
            <person name="Westerberg I."/>
            <person name="Brannstrom I.O."/>
            <person name="Guillou S."/>
            <person name="Cros-Aarteil S."/>
            <person name="Calhoun S."/>
            <person name="Haridas S."/>
            <person name="Kuo A."/>
            <person name="Mondo S."/>
            <person name="Pangilinan J."/>
            <person name="Riley R."/>
            <person name="LaButti K."/>
            <person name="Andreopoulos B."/>
            <person name="Lipzen A."/>
            <person name="Chen C."/>
            <person name="Yanf M."/>
            <person name="Daum C."/>
            <person name="Ng V."/>
            <person name="Clum A."/>
            <person name="Steindorff A."/>
            <person name="Ohm R."/>
            <person name="Martin F."/>
            <person name="Silar P."/>
            <person name="Natvig D."/>
            <person name="Lalanne C."/>
            <person name="Gautier V."/>
            <person name="Ament-velasquez S.L."/>
            <person name="Kruys A."/>
            <person name="Hutchinson M.I."/>
            <person name="Powell A.J."/>
            <person name="Barry K."/>
            <person name="Miller A.N."/>
            <person name="Grigoriev I.V."/>
            <person name="Debuchy R."/>
            <person name="Gladieux P."/>
            <person name="Thoren M.H."/>
            <person name="Johannesson H."/>
        </authorList>
    </citation>
    <scope>NUCLEOTIDE SEQUENCE</scope>
    <source>
        <strain evidence="1">SMH2392-1A</strain>
    </source>
</reference>
<proteinExistence type="predicted"/>
<sequence>MRHTAQFNALIAETPPKGLNINRPLDKLGVSEEEREKIDWKDGLPFKLVNPDGHEYKIFLHQLADADRIDETIHGFLRGYVLATSVGLGKSLTAITTLMMRRLHWQRVEVEGGEVDAGASLLLVPANLISQFFRGQKVCRWRPKPLVYYVNAKSAATNPALAEATLTKDGFMAKMKRFSQTRHKASVRASQSQTTHFVTLDLSTLFWSPFEAARNNCHGLLPSERLFTTLVMKWGAALAWGPKQVLRNSSIRKLTLEQTAKFVIISSYSAFTARCFKGIYRKVVKGSTEAMQPHLDDQVFVS</sequence>
<name>A0AA40AVX2_9PEZI</name>
<dbReference type="RefSeq" id="XP_060298842.1">
    <property type="nucleotide sequence ID" value="XM_060433943.1"/>
</dbReference>
<keyword evidence="2" id="KW-1185">Reference proteome</keyword>